<feature type="chain" id="PRO_5020903892" evidence="3">
    <location>
        <begin position="19"/>
        <end position="636"/>
    </location>
</feature>
<feature type="compositionally biased region" description="Acidic residues" evidence="1">
    <location>
        <begin position="603"/>
        <end position="621"/>
    </location>
</feature>
<feature type="region of interest" description="Disordered" evidence="1">
    <location>
        <begin position="44"/>
        <end position="67"/>
    </location>
</feature>
<accession>A0A4T0FLE8</accession>
<dbReference type="AlphaFoldDB" id="A0A4T0FLE8"/>
<feature type="transmembrane region" description="Helical" evidence="2">
    <location>
        <begin position="135"/>
        <end position="153"/>
    </location>
</feature>
<dbReference type="PANTHER" id="PTHR31685">
    <property type="entry name" value="INTEGRAL MEMBRANE PROTEIN (AFU_ORTHOLOGUE AFUA_6G12730)-RELATED"/>
    <property type="match status" value="1"/>
</dbReference>
<comment type="caution">
    <text evidence="6">The sequence shown here is derived from an EMBL/GenBank/DDBJ whole genome shotgun (WGS) entry which is preliminary data.</text>
</comment>
<evidence type="ECO:0000313" key="7">
    <source>
        <dbReference type="Proteomes" id="UP000310189"/>
    </source>
</evidence>
<dbReference type="Proteomes" id="UP000310189">
    <property type="component" value="Unassembled WGS sequence"/>
</dbReference>
<feature type="compositionally biased region" description="Basic and acidic residues" evidence="1">
    <location>
        <begin position="258"/>
        <end position="268"/>
    </location>
</feature>
<evidence type="ECO:0000256" key="1">
    <source>
        <dbReference type="SAM" id="MobiDB-lite"/>
    </source>
</evidence>
<feature type="transmembrane region" description="Helical" evidence="2">
    <location>
        <begin position="385"/>
        <end position="404"/>
    </location>
</feature>
<keyword evidence="2" id="KW-1133">Transmembrane helix</keyword>
<reference evidence="6 7" key="1">
    <citation type="submission" date="2019-03" db="EMBL/GenBank/DDBJ databases">
        <title>Sequencing 23 genomes of Wallemia ichthyophaga.</title>
        <authorList>
            <person name="Gostincar C."/>
        </authorList>
    </citation>
    <scope>NUCLEOTIDE SEQUENCE [LARGE SCALE GENOMIC DNA]</scope>
    <source>
        <strain evidence="6 7">EXF-5753</strain>
    </source>
</reference>
<gene>
    <name evidence="6" type="ORF">E3P99_02563</name>
</gene>
<feature type="transmembrane region" description="Helical" evidence="2">
    <location>
        <begin position="173"/>
        <end position="193"/>
    </location>
</feature>
<name>A0A4T0FLE8_9BASI</name>
<feature type="transmembrane region" description="Helical" evidence="2">
    <location>
        <begin position="555"/>
        <end position="582"/>
    </location>
</feature>
<organism evidence="6 7">
    <name type="scientific">Wallemia hederae</name>
    <dbReference type="NCBI Taxonomy" id="1540922"/>
    <lineage>
        <taxon>Eukaryota</taxon>
        <taxon>Fungi</taxon>
        <taxon>Dikarya</taxon>
        <taxon>Basidiomycota</taxon>
        <taxon>Wallemiomycotina</taxon>
        <taxon>Wallemiomycetes</taxon>
        <taxon>Wallemiales</taxon>
        <taxon>Wallemiaceae</taxon>
        <taxon>Wallemia</taxon>
    </lineage>
</organism>
<keyword evidence="2" id="KW-0472">Membrane</keyword>
<dbReference type="InterPro" id="IPR018827">
    <property type="entry name" value="YTP1_C"/>
</dbReference>
<keyword evidence="7" id="KW-1185">Reference proteome</keyword>
<feature type="transmembrane region" description="Helical" evidence="2">
    <location>
        <begin position="523"/>
        <end position="543"/>
    </location>
</feature>
<dbReference type="EMBL" id="SPNW01000037">
    <property type="protein sequence ID" value="TIA88535.1"/>
    <property type="molecule type" value="Genomic_DNA"/>
</dbReference>
<feature type="signal peptide" evidence="3">
    <location>
        <begin position="1"/>
        <end position="18"/>
    </location>
</feature>
<feature type="domain" description="DUF2427" evidence="4">
    <location>
        <begin position="100"/>
        <end position="182"/>
    </location>
</feature>
<evidence type="ECO:0000259" key="4">
    <source>
        <dbReference type="Pfam" id="PF10348"/>
    </source>
</evidence>
<feature type="transmembrane region" description="Helical" evidence="2">
    <location>
        <begin position="424"/>
        <end position="442"/>
    </location>
</feature>
<feature type="domain" description="Protein YTP1-like C-terminal" evidence="5">
    <location>
        <begin position="314"/>
        <end position="583"/>
    </location>
</feature>
<evidence type="ECO:0000313" key="6">
    <source>
        <dbReference type="EMBL" id="TIA88535.1"/>
    </source>
</evidence>
<keyword evidence="2" id="KW-0812">Transmembrane</keyword>
<dbReference type="OrthoDB" id="4005299at2759"/>
<dbReference type="InterPro" id="IPR018825">
    <property type="entry name" value="DUF2427"/>
</dbReference>
<dbReference type="PANTHER" id="PTHR31685:SF3">
    <property type="entry name" value="INTEGRAL MEMBRANE PROTEIN (AFU_ORTHOLOGUE AFUA_6G12730)"/>
    <property type="match status" value="1"/>
</dbReference>
<dbReference type="Pfam" id="PF10355">
    <property type="entry name" value="Ytp1"/>
    <property type="match status" value="1"/>
</dbReference>
<evidence type="ECO:0000256" key="2">
    <source>
        <dbReference type="SAM" id="Phobius"/>
    </source>
</evidence>
<evidence type="ECO:0000259" key="5">
    <source>
        <dbReference type="Pfam" id="PF10355"/>
    </source>
</evidence>
<proteinExistence type="predicted"/>
<sequence length="636" mass="70179">MKINSAAVAFATLAIAAAQHDHGSHSDMGTKEMDMNEMEMKEMAPTNATHESSTPPSHSSHASMDMSSMSSESLNETAIFIAHGADPLSFYEHDYETQGSNSKPGWMIMHAIGMSISFGLLLPIALALKASKHSLYGIVNLLFLANISTSTAFSTIYKKLTPDLYTHSAHGKLGWFTLFFISALSGYDSFRFLQRAWSWYKSGSARSLRSFKENVLEDSGSDDYKQAHGSDEWTHDHDAVPLYETAYEAEADSPASTDSRRSEMTLHDEQPEHLDNLDKLRSSYPVRKLTWKEWGLAAAHYTKVTLDRITFVLGFAGFTTGVVSYSGICHATYLNGCLAHLIKGGIFFGYGLLTFARYCGAYADIGWAWNLTPRRSLGSWKSRSVSAEFVECLVIFTYGCTNTFMERFGAKTGDPWTMKQVQHASIAVMFFFVGGIGLFLELASVKRLFGGYRPNQPNPNPFPALAIGITGFAMASHHQEYSFAISQHALFGNLLALFALCRCGTYFLMYLSPINSEAPTKPITELLASFFLTGGGIAFMFSIEQFTFAAYRRGFAHLMFLLNLVVSLTALCLFFTALTMFAKSWSAHKSRKEDAHKGLLFDAEDGDGVGEEGDGVGEEGEVEHAHAHAHAHAQRV</sequence>
<feature type="transmembrane region" description="Helical" evidence="2">
    <location>
        <begin position="490"/>
        <end position="511"/>
    </location>
</feature>
<evidence type="ECO:0000256" key="3">
    <source>
        <dbReference type="SAM" id="SignalP"/>
    </source>
</evidence>
<feature type="compositionally biased region" description="Basic residues" evidence="1">
    <location>
        <begin position="627"/>
        <end position="636"/>
    </location>
</feature>
<keyword evidence="3" id="KW-0732">Signal</keyword>
<feature type="compositionally biased region" description="Low complexity" evidence="1">
    <location>
        <begin position="48"/>
        <end position="67"/>
    </location>
</feature>
<feature type="transmembrane region" description="Helical" evidence="2">
    <location>
        <begin position="107"/>
        <end position="128"/>
    </location>
</feature>
<feature type="region of interest" description="Disordered" evidence="1">
    <location>
        <begin position="603"/>
        <end position="636"/>
    </location>
</feature>
<protein>
    <submittedName>
        <fullName evidence="6">Uncharacterized protein</fullName>
    </submittedName>
</protein>
<feature type="region of interest" description="Disordered" evidence="1">
    <location>
        <begin position="249"/>
        <end position="268"/>
    </location>
</feature>
<dbReference type="Pfam" id="PF10348">
    <property type="entry name" value="DUF2427"/>
    <property type="match status" value="1"/>
</dbReference>